<evidence type="ECO:0000313" key="3">
    <source>
        <dbReference type="Proteomes" id="UP000001555"/>
    </source>
</evidence>
<dbReference type="EMBL" id="ABJB010913660">
    <property type="status" value="NOT_ANNOTATED_CDS"/>
    <property type="molecule type" value="Genomic_DNA"/>
</dbReference>
<protein>
    <submittedName>
        <fullName evidence="1 2">Uncharacterized protein</fullName>
    </submittedName>
</protein>
<dbReference type="HOGENOM" id="CLU_463287_0_0_1"/>
<dbReference type="AlphaFoldDB" id="B7PNQ3"/>
<dbReference type="EMBL" id="ABJB010331028">
    <property type="status" value="NOT_ANNOTATED_CDS"/>
    <property type="molecule type" value="Genomic_DNA"/>
</dbReference>
<organism>
    <name type="scientific">Ixodes scapularis</name>
    <name type="common">Black-legged tick</name>
    <name type="synonym">Deer tick</name>
    <dbReference type="NCBI Taxonomy" id="6945"/>
    <lineage>
        <taxon>Eukaryota</taxon>
        <taxon>Metazoa</taxon>
        <taxon>Ecdysozoa</taxon>
        <taxon>Arthropoda</taxon>
        <taxon>Chelicerata</taxon>
        <taxon>Arachnida</taxon>
        <taxon>Acari</taxon>
        <taxon>Parasitiformes</taxon>
        <taxon>Ixodida</taxon>
        <taxon>Ixodoidea</taxon>
        <taxon>Ixodidae</taxon>
        <taxon>Ixodinae</taxon>
        <taxon>Ixodes</taxon>
    </lineage>
</organism>
<dbReference type="EMBL" id="DS754271">
    <property type="protein sequence ID" value="EEC08225.1"/>
    <property type="molecule type" value="Genomic_DNA"/>
</dbReference>
<sequence length="589" mass="64278">MCPANGDSLKQPKASKMCVSDSVQRAGYQAAGNSSVVDIFLSETSLAEMVGSEPPPEAEVSGYLRAHPSGGVVLFGADRDDLKGHCSRGEGAVRIHRVSQLLAEGHSTFSAFKTISNSGLLVALDPSLVNNEWGDSDENLTNLAKASTEWARHLNLNGVFLFSDENTLMENFLKLSLVRKAGACSAVRLFIIRFLSDDHGHCDLLVFVSHSYPAHETCTVPSPYRMTARDMERLRDVSDAVDGEMLTAITANLAVVRSTLQPGTCTCKRQYWLDYSRRCPAKVVQGSADQQGVLEVSSYLRVHPTGGVLLFAADRDDLGGSCNQGQGAPRIRRVSQLLLKSRSLLCVVSTEVPHLRRIGELCTHVIYWSADYHPEDGFTVRDDSFRAFLGVGAQTRLVAVTPGVHRSPAPGPTREECDFIFFVTHTYGRKMACSVSQPSSCRLKSDDIRMMVSGPLEAAHWMKGKPGSFQKRVADDSRGETATCISLNLATCPAPGVKYEKREGGVSFWYNATAMQVFEDEAVVEETVSRFLSLHPSGCVSLFASDRDDVKGRCSQRGPAPRVTRVAHLLRHASVKRATANHGRRDLVG</sequence>
<keyword evidence="3" id="KW-1185">Reference proteome</keyword>
<evidence type="ECO:0000313" key="1">
    <source>
        <dbReference type="EMBL" id="EEC08225.1"/>
    </source>
</evidence>
<reference evidence="2" key="2">
    <citation type="submission" date="2020-05" db="UniProtKB">
        <authorList>
            <consortium name="EnsemblMetazoa"/>
        </authorList>
    </citation>
    <scope>IDENTIFICATION</scope>
    <source>
        <strain evidence="2">wikel</strain>
    </source>
</reference>
<dbReference type="EMBL" id="ABJB011081791">
    <property type="status" value="NOT_ANNOTATED_CDS"/>
    <property type="molecule type" value="Genomic_DNA"/>
</dbReference>
<accession>B7PNQ3</accession>
<dbReference type="EMBL" id="ABJB010775398">
    <property type="status" value="NOT_ANNOTATED_CDS"/>
    <property type="molecule type" value="Genomic_DNA"/>
</dbReference>
<gene>
    <name evidence="1" type="ORF">IscW_ISCW018693</name>
</gene>
<dbReference type="OrthoDB" id="6503734at2759"/>
<name>B7PNQ3_IXOSC</name>
<dbReference type="VEuPathDB" id="VectorBase:ISCP_023780"/>
<proteinExistence type="predicted"/>
<evidence type="ECO:0000313" key="2">
    <source>
        <dbReference type="EnsemblMetazoa" id="ISCW018693-PA"/>
    </source>
</evidence>
<dbReference type="InParanoid" id="B7PNQ3"/>
<dbReference type="Proteomes" id="UP000001555">
    <property type="component" value="Unassembled WGS sequence"/>
</dbReference>
<dbReference type="PaxDb" id="6945-B7PNQ3"/>
<dbReference type="VEuPathDB" id="VectorBase:ISCI018693"/>
<dbReference type="EnsemblMetazoa" id="ISCW018693-RA">
    <property type="protein sequence ID" value="ISCW018693-PA"/>
    <property type="gene ID" value="ISCW018693"/>
</dbReference>
<reference evidence="1 3" key="1">
    <citation type="submission" date="2008-03" db="EMBL/GenBank/DDBJ databases">
        <title>Annotation of Ixodes scapularis.</title>
        <authorList>
            <consortium name="Ixodes scapularis Genome Project Consortium"/>
            <person name="Caler E."/>
            <person name="Hannick L.I."/>
            <person name="Bidwell S."/>
            <person name="Joardar V."/>
            <person name="Thiagarajan M."/>
            <person name="Amedeo P."/>
            <person name="Galinsky K.J."/>
            <person name="Schobel S."/>
            <person name="Inman J."/>
            <person name="Hostetler J."/>
            <person name="Miller J."/>
            <person name="Hammond M."/>
            <person name="Megy K."/>
            <person name="Lawson D."/>
            <person name="Kodira C."/>
            <person name="Sutton G."/>
            <person name="Meyer J."/>
            <person name="Hill C.A."/>
            <person name="Birren B."/>
            <person name="Nene V."/>
            <person name="Collins F."/>
            <person name="Alarcon-Chaidez F."/>
            <person name="Wikel S."/>
            <person name="Strausberg R."/>
        </authorList>
    </citation>
    <scope>NUCLEOTIDE SEQUENCE [LARGE SCALE GENOMIC DNA]</scope>
    <source>
        <strain evidence="3">Wikel</strain>
        <strain evidence="1">Wikel colony</strain>
    </source>
</reference>
<dbReference type="VEuPathDB" id="VectorBase:ISCW018693"/>